<accession>A0A841R199</accession>
<dbReference type="RefSeq" id="WP_159823060.1">
    <property type="nucleotide sequence ID" value="NZ_CABWNB010000003.1"/>
</dbReference>
<dbReference type="InterPro" id="IPR005122">
    <property type="entry name" value="Uracil-DNA_glycosylase-like"/>
</dbReference>
<sequence length="229" mass="25765">METDIDALLEDLRAYTSQNVANPWREQNETELDLPGAAARRRDYLRRYLAVRTAPRVLLLAEAAGYQGCRFSGIALTCERMLLGHHKRVGPQDIFLTSETVERTSRVTDEMPNTRAQLGYNEPTDTMVWQAALDAGLRPESFLLWNIFPFHPHPATNPLANRTPQEAELDAGLIFARRIIDMYRPPLIFAIGRKAQQMLAQGGIPSVALRHPANGGATEFRRGFQQAIQ</sequence>
<protein>
    <recommendedName>
        <fullName evidence="1">Uracil-DNA glycosylase-like domain-containing protein</fullName>
    </recommendedName>
</protein>
<dbReference type="CDD" id="cd10035">
    <property type="entry name" value="UDG_like"/>
    <property type="match status" value="1"/>
</dbReference>
<evidence type="ECO:0000313" key="3">
    <source>
        <dbReference type="Proteomes" id="UP000591941"/>
    </source>
</evidence>
<organism evidence="2 3">
    <name type="scientific">Negativicoccus succinicivorans</name>
    <dbReference type="NCBI Taxonomy" id="620903"/>
    <lineage>
        <taxon>Bacteria</taxon>
        <taxon>Bacillati</taxon>
        <taxon>Bacillota</taxon>
        <taxon>Negativicutes</taxon>
        <taxon>Veillonellales</taxon>
        <taxon>Veillonellaceae</taxon>
        <taxon>Negativicoccus</taxon>
    </lineage>
</organism>
<evidence type="ECO:0000259" key="1">
    <source>
        <dbReference type="Pfam" id="PF03167"/>
    </source>
</evidence>
<dbReference type="SUPFAM" id="SSF52141">
    <property type="entry name" value="Uracil-DNA glycosylase-like"/>
    <property type="match status" value="1"/>
</dbReference>
<dbReference type="InterPro" id="IPR036895">
    <property type="entry name" value="Uracil-DNA_glycosylase-like_sf"/>
</dbReference>
<dbReference type="EMBL" id="JACHHI010000002">
    <property type="protein sequence ID" value="MBB6477533.1"/>
    <property type="molecule type" value="Genomic_DNA"/>
</dbReference>
<dbReference type="OrthoDB" id="4977218at2"/>
<reference evidence="2 3" key="1">
    <citation type="submission" date="2020-08" db="EMBL/GenBank/DDBJ databases">
        <title>Genomic Encyclopedia of Type Strains, Phase IV (KMG-IV): sequencing the most valuable type-strain genomes for metagenomic binning, comparative biology and taxonomic classification.</title>
        <authorList>
            <person name="Goeker M."/>
        </authorList>
    </citation>
    <scope>NUCLEOTIDE SEQUENCE [LARGE SCALE GENOMIC DNA]</scope>
    <source>
        <strain evidence="2 3">DSM 21255</strain>
    </source>
</reference>
<name>A0A841R199_9FIRM</name>
<evidence type="ECO:0000313" key="2">
    <source>
        <dbReference type="EMBL" id="MBB6477533.1"/>
    </source>
</evidence>
<comment type="caution">
    <text evidence="2">The sequence shown here is derived from an EMBL/GenBank/DDBJ whole genome shotgun (WGS) entry which is preliminary data.</text>
</comment>
<dbReference type="Proteomes" id="UP000591941">
    <property type="component" value="Unassembled WGS sequence"/>
</dbReference>
<dbReference type="Gene3D" id="3.40.470.10">
    <property type="entry name" value="Uracil-DNA glycosylase-like domain"/>
    <property type="match status" value="1"/>
</dbReference>
<feature type="domain" description="Uracil-DNA glycosylase-like" evidence="1">
    <location>
        <begin position="118"/>
        <end position="213"/>
    </location>
</feature>
<gene>
    <name evidence="2" type="ORF">HNR45_000563</name>
</gene>
<dbReference type="Pfam" id="PF03167">
    <property type="entry name" value="UDG"/>
    <property type="match status" value="1"/>
</dbReference>
<keyword evidence="3" id="KW-1185">Reference proteome</keyword>
<dbReference type="AlphaFoldDB" id="A0A841R199"/>
<proteinExistence type="predicted"/>
<dbReference type="GeneID" id="93485836"/>